<sequence>MQYMLLIYSDENDWTETQRSDCMQKSMLISAELTAQGKLISASPLHSVTTATSLRIKNGKRQVTDGPFAETTEQLGGYYIIDVNNLDEAIEIASSLPPAQKGTVEIRPIFELPEMQSAT</sequence>
<dbReference type="Proteomes" id="UP000006334">
    <property type="component" value="Unassembled WGS sequence"/>
</dbReference>
<dbReference type="STRING" id="1127673.GLIP_3943"/>
<evidence type="ECO:0000259" key="2">
    <source>
        <dbReference type="Pfam" id="PF03795"/>
    </source>
</evidence>
<dbReference type="eggNOG" id="COG3795">
    <property type="taxonomic scope" value="Bacteria"/>
</dbReference>
<gene>
    <name evidence="3" type="ORF">GLIP_3943</name>
</gene>
<dbReference type="InterPro" id="IPR011008">
    <property type="entry name" value="Dimeric_a/b-barrel"/>
</dbReference>
<keyword evidence="4" id="KW-1185">Reference proteome</keyword>
<organism evidence="3 4">
    <name type="scientific">Aliiglaciecola lipolytica E3</name>
    <dbReference type="NCBI Taxonomy" id="1127673"/>
    <lineage>
        <taxon>Bacteria</taxon>
        <taxon>Pseudomonadati</taxon>
        <taxon>Pseudomonadota</taxon>
        <taxon>Gammaproteobacteria</taxon>
        <taxon>Alteromonadales</taxon>
        <taxon>Alteromonadaceae</taxon>
        <taxon>Aliiglaciecola</taxon>
    </lineage>
</organism>
<protein>
    <submittedName>
        <fullName evidence="3">DGPFAETKE domain-containing protein</fullName>
    </submittedName>
</protein>
<name>K6X7F7_9ALTE</name>
<dbReference type="SUPFAM" id="SSF54909">
    <property type="entry name" value="Dimeric alpha+beta barrel"/>
    <property type="match status" value="1"/>
</dbReference>
<comment type="similarity">
    <text evidence="1">Belongs to the YciI family.</text>
</comment>
<dbReference type="Gene3D" id="3.30.70.1060">
    <property type="entry name" value="Dimeric alpha+beta barrel"/>
    <property type="match status" value="1"/>
</dbReference>
<dbReference type="AlphaFoldDB" id="K6X7F7"/>
<dbReference type="EMBL" id="BAEN01000076">
    <property type="protein sequence ID" value="GAC16554.1"/>
    <property type="molecule type" value="Genomic_DNA"/>
</dbReference>
<accession>K6X7F7</accession>
<dbReference type="OrthoDB" id="9807535at2"/>
<feature type="domain" description="YCII-related" evidence="2">
    <location>
        <begin position="1"/>
        <end position="112"/>
    </location>
</feature>
<evidence type="ECO:0000313" key="3">
    <source>
        <dbReference type="EMBL" id="GAC16554.1"/>
    </source>
</evidence>
<evidence type="ECO:0000256" key="1">
    <source>
        <dbReference type="ARBA" id="ARBA00007689"/>
    </source>
</evidence>
<proteinExistence type="inferred from homology"/>
<comment type="caution">
    <text evidence="3">The sequence shown here is derived from an EMBL/GenBank/DDBJ whole genome shotgun (WGS) entry which is preliminary data.</text>
</comment>
<dbReference type="RefSeq" id="WP_008846356.1">
    <property type="nucleotide sequence ID" value="NZ_BAEN01000076.1"/>
</dbReference>
<dbReference type="PANTHER" id="PTHR35174">
    <property type="entry name" value="BLL7171 PROTEIN-RELATED"/>
    <property type="match status" value="1"/>
</dbReference>
<reference evidence="3 4" key="1">
    <citation type="journal article" date="2017" name="Antonie Van Leeuwenhoek">
        <title>Rhizobium rhizosphaerae sp. nov., a novel species isolated from rice rhizosphere.</title>
        <authorList>
            <person name="Zhao J.J."/>
            <person name="Zhang J."/>
            <person name="Zhang R.J."/>
            <person name="Zhang C.W."/>
            <person name="Yin H.Q."/>
            <person name="Zhang X.X."/>
        </authorList>
    </citation>
    <scope>NUCLEOTIDE SEQUENCE [LARGE SCALE GENOMIC DNA]</scope>
    <source>
        <strain evidence="3 4">E3</strain>
    </source>
</reference>
<evidence type="ECO:0000313" key="4">
    <source>
        <dbReference type="Proteomes" id="UP000006334"/>
    </source>
</evidence>
<dbReference type="PANTHER" id="PTHR35174:SF3">
    <property type="entry name" value="BLL7171 PROTEIN"/>
    <property type="match status" value="1"/>
</dbReference>
<dbReference type="InterPro" id="IPR005545">
    <property type="entry name" value="YCII"/>
</dbReference>
<dbReference type="Pfam" id="PF03795">
    <property type="entry name" value="YCII"/>
    <property type="match status" value="1"/>
</dbReference>